<proteinExistence type="predicted"/>
<accession>A0A5P9V342</accession>
<reference evidence="2" key="1">
    <citation type="journal article" date="2018" name="BMC Genomics">
        <title>Comparative genomic, transcriptomic, and proteomic reannotation of human herpesvirus 6.</title>
        <authorList>
            <person name="Greninger A.L."/>
            <person name="Knudsen G.M."/>
            <person name="Roychoudhury P."/>
            <person name="Hanson D.J."/>
            <person name="Sedlak R.H."/>
            <person name="Xie H."/>
            <person name="Guan J."/>
            <person name="Nguyen T."/>
            <person name="Peddu V."/>
            <person name="Boeckh M."/>
            <person name="Huang M.L."/>
            <person name="Cook L."/>
            <person name="Depledge D.P."/>
            <person name="Zerr D.M."/>
            <person name="Koelle D.M."/>
            <person name="Gantt S."/>
            <person name="Yoshikawa T."/>
            <person name="Caserta M."/>
            <person name="Hill J.A."/>
            <person name="Jerome K.R."/>
        </authorList>
    </citation>
    <scope>NUCLEOTIDE SEQUENCE</scope>
    <source>
        <strain evidence="1">HP15A11</strain>
        <strain evidence="2">HP94B11</strain>
    </source>
</reference>
<name>A0A5P9V342_9BETA</name>
<dbReference type="EMBL" id="KY274508">
    <property type="protein sequence ID" value="QFV26212.1"/>
    <property type="molecule type" value="Genomic_DNA"/>
</dbReference>
<organism evidence="2">
    <name type="scientific">Human betaherpesvirus 6</name>
    <dbReference type="NCBI Taxonomy" id="10368"/>
    <lineage>
        <taxon>Viruses</taxon>
        <taxon>Duplodnaviria</taxon>
        <taxon>Heunggongvirae</taxon>
        <taxon>Peploviricota</taxon>
        <taxon>Herviviricetes</taxon>
        <taxon>Herpesvirales</taxon>
        <taxon>Orthoherpesviridae</taxon>
        <taxon>Betaherpesvirinae</taxon>
        <taxon>Roseolovirus</taxon>
    </lineage>
</organism>
<protein>
    <submittedName>
        <fullName evidence="2">Uncharacterized protein</fullName>
    </submittedName>
</protein>
<evidence type="ECO:0000313" key="1">
    <source>
        <dbReference type="EMBL" id="QFV26212.1"/>
    </source>
</evidence>
<evidence type="ECO:0000313" key="2">
    <source>
        <dbReference type="EMBL" id="QFX28753.1"/>
    </source>
</evidence>
<dbReference type="EMBL" id="KY315549">
    <property type="protein sequence ID" value="QFX28753.1"/>
    <property type="molecule type" value="Genomic_DNA"/>
</dbReference>
<sequence>MSAFLKIWSSGVFWRLTHISALNEYRVGSSGVCSIHRISATLILIRVRGPYMTNFASHCPWGIMWRSWVSMCCTGKFDIFTFA</sequence>